<evidence type="ECO:0000313" key="13">
    <source>
        <dbReference type="EMBL" id="GGD35869.1"/>
    </source>
</evidence>
<dbReference type="CDD" id="cd00537">
    <property type="entry name" value="MTHFR"/>
    <property type="match status" value="1"/>
</dbReference>
<keyword evidence="7 12" id="KW-0560">Oxidoreductase</keyword>
<dbReference type="NCBIfam" id="TIGR00676">
    <property type="entry name" value="fadh2"/>
    <property type="match status" value="1"/>
</dbReference>
<comment type="similarity">
    <text evidence="3 12">Belongs to the methylenetetrahydrofolate reductase family.</text>
</comment>
<evidence type="ECO:0000256" key="3">
    <source>
        <dbReference type="ARBA" id="ARBA00006743"/>
    </source>
</evidence>
<evidence type="ECO:0000256" key="6">
    <source>
        <dbReference type="ARBA" id="ARBA00022827"/>
    </source>
</evidence>
<evidence type="ECO:0000256" key="2">
    <source>
        <dbReference type="ARBA" id="ARBA00004777"/>
    </source>
</evidence>
<gene>
    <name evidence="13" type="primary">metF</name>
    <name evidence="13" type="ORF">GCM10011358_19620</name>
</gene>
<dbReference type="InterPro" id="IPR029041">
    <property type="entry name" value="FAD-linked_oxidoreductase-like"/>
</dbReference>
<evidence type="ECO:0000256" key="5">
    <source>
        <dbReference type="ARBA" id="ARBA00022630"/>
    </source>
</evidence>
<dbReference type="InterPro" id="IPR004620">
    <property type="entry name" value="MTHF_reductase_bac"/>
</dbReference>
<organism evidence="13 14">
    <name type="scientific">Sinisalibacter lacisalsi</name>
    <dbReference type="NCBI Taxonomy" id="1526570"/>
    <lineage>
        <taxon>Bacteria</taxon>
        <taxon>Pseudomonadati</taxon>
        <taxon>Pseudomonadota</taxon>
        <taxon>Alphaproteobacteria</taxon>
        <taxon>Rhodobacterales</taxon>
        <taxon>Roseobacteraceae</taxon>
        <taxon>Sinisalibacter</taxon>
    </lineage>
</organism>
<dbReference type="PANTHER" id="PTHR45754:SF3">
    <property type="entry name" value="METHYLENETETRAHYDROFOLATE REDUCTASE (NADPH)"/>
    <property type="match status" value="1"/>
</dbReference>
<evidence type="ECO:0000256" key="12">
    <source>
        <dbReference type="RuleBase" id="RU003862"/>
    </source>
</evidence>
<evidence type="ECO:0000256" key="7">
    <source>
        <dbReference type="ARBA" id="ARBA00023002"/>
    </source>
</evidence>
<dbReference type="RefSeq" id="WP_188527482.1">
    <property type="nucleotide sequence ID" value="NZ_BMGI01000003.1"/>
</dbReference>
<protein>
    <recommendedName>
        <fullName evidence="12">Methylenetetrahydrofolate reductase</fullName>
        <ecNumber evidence="12">1.5.1.54</ecNumber>
    </recommendedName>
</protein>
<keyword evidence="9" id="KW-0486">Methionine biosynthesis</keyword>
<keyword evidence="6 12" id="KW-0274">FAD</keyword>
<evidence type="ECO:0000256" key="1">
    <source>
        <dbReference type="ARBA" id="ARBA00001974"/>
    </source>
</evidence>
<keyword evidence="4" id="KW-0028">Amino-acid biosynthesis</keyword>
<keyword evidence="8" id="KW-0520">NAD</keyword>
<evidence type="ECO:0000256" key="10">
    <source>
        <dbReference type="ARBA" id="ARBA00034478"/>
    </source>
</evidence>
<comment type="pathway">
    <text evidence="2 12">One-carbon metabolism; tetrahydrofolate interconversion.</text>
</comment>
<comment type="catalytic activity">
    <reaction evidence="11">
        <text>(6S)-5-methyl-5,6,7,8-tetrahydrofolate + NAD(+) = (6R)-5,10-methylene-5,6,7,8-tetrahydrofolate + NADH + H(+)</text>
        <dbReference type="Rhea" id="RHEA:19821"/>
        <dbReference type="ChEBI" id="CHEBI:15378"/>
        <dbReference type="ChEBI" id="CHEBI:15636"/>
        <dbReference type="ChEBI" id="CHEBI:18608"/>
        <dbReference type="ChEBI" id="CHEBI:57540"/>
        <dbReference type="ChEBI" id="CHEBI:57945"/>
        <dbReference type="EC" id="1.5.1.54"/>
    </reaction>
    <physiologicalReaction direction="right-to-left" evidence="11">
        <dbReference type="Rhea" id="RHEA:19823"/>
    </physiologicalReaction>
</comment>
<comment type="cofactor">
    <cofactor evidence="1 12">
        <name>FAD</name>
        <dbReference type="ChEBI" id="CHEBI:57692"/>
    </cofactor>
</comment>
<keyword evidence="5 12" id="KW-0285">Flavoprotein</keyword>
<sequence length="288" mass="30933">MPTPRISFEFFPPKNISGAFRLSDTVRDLAPLDPSFVSVTYGAGGTTRALTHDAVTTIHNRYGLNVAAHLTCVDASRAETLEIAQAYAEAGITEIVALRGDPPKGQGGFTPHPEGFANSVELIEALAETGKFNIRVGAYPDPHPEAANDSADVDWLKRKIDAGASSAITQFFFEAETFFRFRDKCEKAGIDAPIIPGVLPIESWGGVKKFATSCGAQVPGWLDDAFEKAVRDGREDLLSVAVAAELCSDLIDGGVEDLHFYTLNKPHLTRDIAHALGVVPRVALQKVA</sequence>
<comment type="pathway">
    <text evidence="10">Amino-acid biosynthesis; L-methionine biosynthesis via de novo pathway.</text>
</comment>
<dbReference type="PANTHER" id="PTHR45754">
    <property type="entry name" value="METHYLENETETRAHYDROFOLATE REDUCTASE"/>
    <property type="match status" value="1"/>
</dbReference>
<accession>A0ABQ1QPY6</accession>
<dbReference type="EMBL" id="BMGI01000003">
    <property type="protein sequence ID" value="GGD35869.1"/>
    <property type="molecule type" value="Genomic_DNA"/>
</dbReference>
<proteinExistence type="inferred from homology"/>
<evidence type="ECO:0000256" key="9">
    <source>
        <dbReference type="ARBA" id="ARBA00023167"/>
    </source>
</evidence>
<name>A0ABQ1QPY6_9RHOB</name>
<dbReference type="Gene3D" id="3.20.20.220">
    <property type="match status" value="1"/>
</dbReference>
<dbReference type="EC" id="1.5.1.54" evidence="12"/>
<keyword evidence="14" id="KW-1185">Reference proteome</keyword>
<evidence type="ECO:0000256" key="4">
    <source>
        <dbReference type="ARBA" id="ARBA00022605"/>
    </source>
</evidence>
<dbReference type="Proteomes" id="UP000617355">
    <property type="component" value="Unassembled WGS sequence"/>
</dbReference>
<reference evidence="14" key="1">
    <citation type="journal article" date="2019" name="Int. J. Syst. Evol. Microbiol.">
        <title>The Global Catalogue of Microorganisms (GCM) 10K type strain sequencing project: providing services to taxonomists for standard genome sequencing and annotation.</title>
        <authorList>
            <consortium name="The Broad Institute Genomics Platform"/>
            <consortium name="The Broad Institute Genome Sequencing Center for Infectious Disease"/>
            <person name="Wu L."/>
            <person name="Ma J."/>
        </authorList>
    </citation>
    <scope>NUCLEOTIDE SEQUENCE [LARGE SCALE GENOMIC DNA]</scope>
    <source>
        <strain evidence="14">CGMCC 1.12922</strain>
    </source>
</reference>
<dbReference type="Pfam" id="PF02219">
    <property type="entry name" value="MTHFR"/>
    <property type="match status" value="1"/>
</dbReference>
<evidence type="ECO:0000256" key="11">
    <source>
        <dbReference type="ARBA" id="ARBA00048628"/>
    </source>
</evidence>
<dbReference type="SUPFAM" id="SSF51730">
    <property type="entry name" value="FAD-linked oxidoreductase"/>
    <property type="match status" value="1"/>
</dbReference>
<evidence type="ECO:0000313" key="14">
    <source>
        <dbReference type="Proteomes" id="UP000617355"/>
    </source>
</evidence>
<comment type="caution">
    <text evidence="13">The sequence shown here is derived from an EMBL/GenBank/DDBJ whole genome shotgun (WGS) entry which is preliminary data.</text>
</comment>
<evidence type="ECO:0000256" key="8">
    <source>
        <dbReference type="ARBA" id="ARBA00023027"/>
    </source>
</evidence>
<dbReference type="InterPro" id="IPR003171">
    <property type="entry name" value="Mehydrof_redctse-like"/>
</dbReference>